<dbReference type="RefSeq" id="WP_130415906.1">
    <property type="nucleotide sequence ID" value="NZ_SGWX01000001.1"/>
</dbReference>
<dbReference type="PANTHER" id="PTHR43178">
    <property type="entry name" value="DIHYDROLIPOAMIDE ACETYLTRANSFERASE COMPONENT OF PYRUVATE DEHYDROGENASE COMPLEX"/>
    <property type="match status" value="1"/>
</dbReference>
<dbReference type="InterPro" id="IPR004167">
    <property type="entry name" value="PSBD"/>
</dbReference>
<dbReference type="InterPro" id="IPR050743">
    <property type="entry name" value="2-oxoacid_DH_E2_comp"/>
</dbReference>
<evidence type="ECO:0000259" key="8">
    <source>
        <dbReference type="PROSITE" id="PS50968"/>
    </source>
</evidence>
<dbReference type="SUPFAM" id="SSF52777">
    <property type="entry name" value="CoA-dependent acyltransferases"/>
    <property type="match status" value="1"/>
</dbReference>
<accession>A0A4V2EYB9</accession>
<evidence type="ECO:0000313" key="10">
    <source>
        <dbReference type="EMBL" id="RZS62450.1"/>
    </source>
</evidence>
<keyword evidence="10" id="KW-0670">Pyruvate</keyword>
<dbReference type="FunFam" id="3.30.559.10:FF:000007">
    <property type="entry name" value="Dihydrolipoamide acetyltransferase component of pyruvate dehydrogenase complex"/>
    <property type="match status" value="1"/>
</dbReference>
<dbReference type="PROSITE" id="PS50968">
    <property type="entry name" value="BIOTINYL_LIPOYL"/>
    <property type="match status" value="1"/>
</dbReference>
<dbReference type="Pfam" id="PF00198">
    <property type="entry name" value="2-oxoacid_dh"/>
    <property type="match status" value="1"/>
</dbReference>
<evidence type="ECO:0000259" key="9">
    <source>
        <dbReference type="PROSITE" id="PS51826"/>
    </source>
</evidence>
<dbReference type="GO" id="GO:0031405">
    <property type="term" value="F:lipoic acid binding"/>
    <property type="evidence" value="ECO:0007669"/>
    <property type="project" value="TreeGrafter"/>
</dbReference>
<dbReference type="SUPFAM" id="SSF47005">
    <property type="entry name" value="Peripheral subunit-binding domain of 2-oxo acid dehydrogenase complex"/>
    <property type="match status" value="1"/>
</dbReference>
<evidence type="ECO:0000256" key="1">
    <source>
        <dbReference type="ARBA" id="ARBA00001938"/>
    </source>
</evidence>
<feature type="compositionally biased region" description="Low complexity" evidence="7">
    <location>
        <begin position="82"/>
        <end position="92"/>
    </location>
</feature>
<dbReference type="EMBL" id="SGWX01000001">
    <property type="protein sequence ID" value="RZS62450.1"/>
    <property type="molecule type" value="Genomic_DNA"/>
</dbReference>
<dbReference type="InterPro" id="IPR001078">
    <property type="entry name" value="2-oxoacid_DH_actylTfrase"/>
</dbReference>
<comment type="caution">
    <text evidence="10">The sequence shown here is derived from an EMBL/GenBank/DDBJ whole genome shotgun (WGS) entry which is preliminary data.</text>
</comment>
<comment type="cofactor">
    <cofactor evidence="1 6">
        <name>(R)-lipoate</name>
        <dbReference type="ChEBI" id="CHEBI:83088"/>
    </cofactor>
</comment>
<dbReference type="Proteomes" id="UP000293852">
    <property type="component" value="Unassembled WGS sequence"/>
</dbReference>
<evidence type="ECO:0000256" key="7">
    <source>
        <dbReference type="SAM" id="MobiDB-lite"/>
    </source>
</evidence>
<gene>
    <name evidence="10" type="ORF">EV386_2783</name>
</gene>
<dbReference type="OrthoDB" id="9805770at2"/>
<feature type="compositionally biased region" description="Low complexity" evidence="7">
    <location>
        <begin position="134"/>
        <end position="152"/>
    </location>
</feature>
<keyword evidence="5 6" id="KW-0012">Acyltransferase</keyword>
<dbReference type="Pfam" id="PF00364">
    <property type="entry name" value="Biotin_lipoyl"/>
    <property type="match status" value="1"/>
</dbReference>
<protein>
    <recommendedName>
        <fullName evidence="6">Dihydrolipoamide acetyltransferase component of pyruvate dehydrogenase complex</fullName>
        <ecNumber evidence="6">2.3.1.-</ecNumber>
    </recommendedName>
</protein>
<organism evidence="10 11">
    <name type="scientific">Xylanimonas ulmi</name>
    <dbReference type="NCBI Taxonomy" id="228973"/>
    <lineage>
        <taxon>Bacteria</taxon>
        <taxon>Bacillati</taxon>
        <taxon>Actinomycetota</taxon>
        <taxon>Actinomycetes</taxon>
        <taxon>Micrococcales</taxon>
        <taxon>Promicromonosporaceae</taxon>
        <taxon>Xylanimonas</taxon>
    </lineage>
</organism>
<proteinExistence type="inferred from homology"/>
<name>A0A4V2EYB9_9MICO</name>
<keyword evidence="4 6" id="KW-0450">Lipoyl</keyword>
<evidence type="ECO:0000313" key="11">
    <source>
        <dbReference type="Proteomes" id="UP000293852"/>
    </source>
</evidence>
<dbReference type="InterPro" id="IPR036625">
    <property type="entry name" value="E3-bd_dom_sf"/>
</dbReference>
<feature type="compositionally biased region" description="Polar residues" evidence="7">
    <location>
        <begin position="102"/>
        <end position="112"/>
    </location>
</feature>
<keyword evidence="3 6" id="KW-0808">Transferase</keyword>
<dbReference type="EC" id="2.3.1.-" evidence="6"/>
<dbReference type="InterPro" id="IPR000089">
    <property type="entry name" value="Biotin_lipoyl"/>
</dbReference>
<dbReference type="GO" id="GO:0005737">
    <property type="term" value="C:cytoplasm"/>
    <property type="evidence" value="ECO:0007669"/>
    <property type="project" value="TreeGrafter"/>
</dbReference>
<dbReference type="Gene3D" id="4.10.320.10">
    <property type="entry name" value="E3-binding domain"/>
    <property type="match status" value="1"/>
</dbReference>
<evidence type="ECO:0000256" key="2">
    <source>
        <dbReference type="ARBA" id="ARBA00007317"/>
    </source>
</evidence>
<feature type="region of interest" description="Disordered" evidence="7">
    <location>
        <begin position="82"/>
        <end position="200"/>
    </location>
</feature>
<feature type="domain" description="Peripheral subunit-binding (PSBD)" evidence="9">
    <location>
        <begin position="248"/>
        <end position="285"/>
    </location>
</feature>
<evidence type="ECO:0000256" key="3">
    <source>
        <dbReference type="ARBA" id="ARBA00022679"/>
    </source>
</evidence>
<dbReference type="InterPro" id="IPR011053">
    <property type="entry name" value="Single_hybrid_motif"/>
</dbReference>
<keyword evidence="11" id="KW-1185">Reference proteome</keyword>
<comment type="similarity">
    <text evidence="2 6">Belongs to the 2-oxoacid dehydrogenase family.</text>
</comment>
<dbReference type="PANTHER" id="PTHR43178:SF5">
    <property type="entry name" value="LIPOAMIDE ACYLTRANSFERASE COMPONENT OF BRANCHED-CHAIN ALPHA-KETO ACID DEHYDROGENASE COMPLEX, MITOCHONDRIAL"/>
    <property type="match status" value="1"/>
</dbReference>
<dbReference type="Pfam" id="PF02817">
    <property type="entry name" value="E3_binding"/>
    <property type="match status" value="1"/>
</dbReference>
<dbReference type="CDD" id="cd06849">
    <property type="entry name" value="lipoyl_domain"/>
    <property type="match status" value="1"/>
</dbReference>
<dbReference type="GO" id="GO:0016407">
    <property type="term" value="F:acetyltransferase activity"/>
    <property type="evidence" value="ECO:0007669"/>
    <property type="project" value="TreeGrafter"/>
</dbReference>
<feature type="domain" description="Lipoyl-binding" evidence="8">
    <location>
        <begin position="3"/>
        <end position="78"/>
    </location>
</feature>
<sequence>MSTQRFPLPDVGEGLTEAEIVEWRVQPGDAVAVNQVIVEIETAKSLVELPSPWAGTVTALLVAEGETIDVGTPIIEVTTDAAAPAAPSGASAPTPPADAVAQSETAQDSGSGSVLVGYGTAEGAAPARRRRRTAAAAAQAATATSATSATSAVEPVETPRRPATSVVEPVETPRRPATSVVEPVETPRRPATSVVEPVETPRRPAAPVVEPVETPRAAAAQAPARVAPDPGAISVPAAGATSSFGRVLAKPPVRKLAKDLGVDLASVFPTGPGGIVTREDVVAHAEGAKPQALATYPDDDQPWLASGSVSPDARRTRVPVKSVRKRTAEAMVASAFTAPHVTVFHTVDVTKTMKLVAALKEDREFTGVRVTPLLIAAKAVLMAVNRHPEINASWDDAAQEIVYKHYVNLGIAAATPRGLVVPNIKDAHRLDLLHLARAIADLTATARAGRTTPADMSDGTITITNVGVFGIDTGTPILNPGEAGILAFGAIRQQPWVHHGKIKPRWVTQLALSFDHRLVDGELGSRFLSDVARVLEEPARGLVWL</sequence>
<dbReference type="Gene3D" id="2.40.50.100">
    <property type="match status" value="1"/>
</dbReference>
<dbReference type="Gene3D" id="3.30.559.10">
    <property type="entry name" value="Chloramphenicol acetyltransferase-like domain"/>
    <property type="match status" value="1"/>
</dbReference>
<dbReference type="SUPFAM" id="SSF51230">
    <property type="entry name" value="Single hybrid motif"/>
    <property type="match status" value="1"/>
</dbReference>
<dbReference type="PROSITE" id="PS51826">
    <property type="entry name" value="PSBD"/>
    <property type="match status" value="1"/>
</dbReference>
<evidence type="ECO:0000256" key="6">
    <source>
        <dbReference type="RuleBase" id="RU003423"/>
    </source>
</evidence>
<dbReference type="InterPro" id="IPR023213">
    <property type="entry name" value="CAT-like_dom_sf"/>
</dbReference>
<reference evidence="10 11" key="1">
    <citation type="submission" date="2019-02" db="EMBL/GenBank/DDBJ databases">
        <title>Sequencing the genomes of 1000 actinobacteria strains.</title>
        <authorList>
            <person name="Klenk H.-P."/>
        </authorList>
    </citation>
    <scope>NUCLEOTIDE SEQUENCE [LARGE SCALE GENOMIC DNA]</scope>
    <source>
        <strain evidence="10 11">DSM 16932</strain>
    </source>
</reference>
<dbReference type="AlphaFoldDB" id="A0A4V2EYB9"/>
<evidence type="ECO:0000256" key="4">
    <source>
        <dbReference type="ARBA" id="ARBA00022823"/>
    </source>
</evidence>
<evidence type="ECO:0000256" key="5">
    <source>
        <dbReference type="ARBA" id="ARBA00023315"/>
    </source>
</evidence>